<sequence>MRGSNPNSIDKYTTLPLPGDAHNPLAVLAEASATAHSDTGASPHDAMLGGLGSGSGGAHGPGQTGMEGEEAGYYAPVERAQTNEAPHIMSLINVHEAERLFEMYFRYLHPYLPFLDKEHSAPSRIARRNNFLFNAICCVAARAFDVVLWARLKEFAKFEMERLPKEKNIDVVQGHLIYATWNLIRPKNFEQDMSWLRVGVASRTAIDINLHRVALLKQAREGLPTWLTRSIIRTWLLSYIIDRTLSAQLGKPSSMRGENSVRKYAALITDGDDFPTEDDVWVAALAEWTQLLGRALDTFRSSAASRPGSPSSFGPLSSANDAPFPDLVHVFTKQFQQWRHRSEASARRFGAEDKATRFMIGNIRLYEGYARLVLQSFALQRAMDSTLDLPAAFAEASYQSAAMRLIGTFESDVESTGLTRGCPDFAFTVLTYAAVSLLKALQPQFAHLDPNRPSILTTSRKAADMLARAAMTADHLPASQSVFLSRLIEAKSAEPALPPTNTLQGNTGQTPWVPETIDFEALGHAIDAEQTTALWPPMPAMPNSNANSNSAGINGWESFFDQVDGQAVVANHDPATQPMAFGQTNMAGFSAQGTAATTTTNGPSTNTDGSGAVHPPTDLSSWVAQNAYQGTVPGAEAALGLGGLGIGAWGDGDMLFTQDSFW</sequence>
<evidence type="ECO:0000256" key="1">
    <source>
        <dbReference type="ARBA" id="ARBA00004123"/>
    </source>
</evidence>
<dbReference type="GO" id="GO:0000981">
    <property type="term" value="F:DNA-binding transcription factor activity, RNA polymerase II-specific"/>
    <property type="evidence" value="ECO:0007669"/>
    <property type="project" value="TreeGrafter"/>
</dbReference>
<gene>
    <name evidence="8" type="ORF">EHS25_001097</name>
</gene>
<dbReference type="PANTHER" id="PTHR31845:SF19">
    <property type="entry name" value="TRANSCRIPTION FACTOR DOMAIN-CONTAINING PROTEIN"/>
    <property type="match status" value="1"/>
</dbReference>
<evidence type="ECO:0000259" key="7">
    <source>
        <dbReference type="SMART" id="SM00906"/>
    </source>
</evidence>
<dbReference type="OrthoDB" id="39175at2759"/>
<dbReference type="Pfam" id="PF04082">
    <property type="entry name" value="Fungal_trans"/>
    <property type="match status" value="1"/>
</dbReference>
<dbReference type="AlphaFoldDB" id="A0A427YHC6"/>
<feature type="region of interest" description="Disordered" evidence="6">
    <location>
        <begin position="32"/>
        <end position="69"/>
    </location>
</feature>
<dbReference type="PANTHER" id="PTHR31845">
    <property type="entry name" value="FINGER DOMAIN PROTEIN, PUTATIVE-RELATED"/>
    <property type="match status" value="1"/>
</dbReference>
<keyword evidence="3" id="KW-0238">DNA-binding</keyword>
<dbReference type="SMART" id="SM00906">
    <property type="entry name" value="Fungal_trans"/>
    <property type="match status" value="1"/>
</dbReference>
<dbReference type="InterPro" id="IPR007219">
    <property type="entry name" value="XnlR_reg_dom"/>
</dbReference>
<evidence type="ECO:0000313" key="9">
    <source>
        <dbReference type="Proteomes" id="UP000279259"/>
    </source>
</evidence>
<comment type="caution">
    <text evidence="8">The sequence shown here is derived from an EMBL/GenBank/DDBJ whole genome shotgun (WGS) entry which is preliminary data.</text>
</comment>
<keyword evidence="9" id="KW-1185">Reference proteome</keyword>
<reference evidence="8 9" key="1">
    <citation type="submission" date="2018-11" db="EMBL/GenBank/DDBJ databases">
        <title>Genome sequence of Saitozyma podzolica DSM 27192.</title>
        <authorList>
            <person name="Aliyu H."/>
            <person name="Gorte O."/>
            <person name="Ochsenreither K."/>
        </authorList>
    </citation>
    <scope>NUCLEOTIDE SEQUENCE [LARGE SCALE GENOMIC DNA]</scope>
    <source>
        <strain evidence="8 9">DSM 27192</strain>
    </source>
</reference>
<accession>A0A427YHC6</accession>
<keyword evidence="2" id="KW-0805">Transcription regulation</keyword>
<dbReference type="GO" id="GO:0008270">
    <property type="term" value="F:zinc ion binding"/>
    <property type="evidence" value="ECO:0007669"/>
    <property type="project" value="InterPro"/>
</dbReference>
<comment type="subcellular location">
    <subcellularLocation>
        <location evidence="1">Nucleus</location>
    </subcellularLocation>
</comment>
<proteinExistence type="predicted"/>
<dbReference type="EMBL" id="RSCD01000010">
    <property type="protein sequence ID" value="RSH90492.1"/>
    <property type="molecule type" value="Genomic_DNA"/>
</dbReference>
<feature type="compositionally biased region" description="Gly residues" evidence="6">
    <location>
        <begin position="49"/>
        <end position="65"/>
    </location>
</feature>
<evidence type="ECO:0000256" key="2">
    <source>
        <dbReference type="ARBA" id="ARBA00023015"/>
    </source>
</evidence>
<dbReference type="STRING" id="1890683.A0A427YHC6"/>
<protein>
    <recommendedName>
        <fullName evidence="7">Xylanolytic transcriptional activator regulatory domain-containing protein</fullName>
    </recommendedName>
</protein>
<evidence type="ECO:0000256" key="6">
    <source>
        <dbReference type="SAM" id="MobiDB-lite"/>
    </source>
</evidence>
<evidence type="ECO:0000256" key="5">
    <source>
        <dbReference type="ARBA" id="ARBA00023242"/>
    </source>
</evidence>
<dbReference type="InterPro" id="IPR051089">
    <property type="entry name" value="prtT"/>
</dbReference>
<feature type="domain" description="Xylanolytic transcriptional activator regulatory" evidence="7">
    <location>
        <begin position="194"/>
        <end position="274"/>
    </location>
</feature>
<evidence type="ECO:0000256" key="4">
    <source>
        <dbReference type="ARBA" id="ARBA00023163"/>
    </source>
</evidence>
<evidence type="ECO:0000256" key="3">
    <source>
        <dbReference type="ARBA" id="ARBA00023125"/>
    </source>
</evidence>
<keyword evidence="5" id="KW-0539">Nucleus</keyword>
<evidence type="ECO:0000313" key="8">
    <source>
        <dbReference type="EMBL" id="RSH90492.1"/>
    </source>
</evidence>
<organism evidence="8 9">
    <name type="scientific">Saitozyma podzolica</name>
    <dbReference type="NCBI Taxonomy" id="1890683"/>
    <lineage>
        <taxon>Eukaryota</taxon>
        <taxon>Fungi</taxon>
        <taxon>Dikarya</taxon>
        <taxon>Basidiomycota</taxon>
        <taxon>Agaricomycotina</taxon>
        <taxon>Tremellomycetes</taxon>
        <taxon>Tremellales</taxon>
        <taxon>Trimorphomycetaceae</taxon>
        <taxon>Saitozyma</taxon>
    </lineage>
</organism>
<dbReference type="Proteomes" id="UP000279259">
    <property type="component" value="Unassembled WGS sequence"/>
</dbReference>
<dbReference type="GO" id="GO:0005634">
    <property type="term" value="C:nucleus"/>
    <property type="evidence" value="ECO:0007669"/>
    <property type="project" value="UniProtKB-SubCell"/>
</dbReference>
<feature type="region of interest" description="Disordered" evidence="6">
    <location>
        <begin position="594"/>
        <end position="618"/>
    </location>
</feature>
<name>A0A427YHC6_9TREE</name>
<dbReference type="CDD" id="cd12148">
    <property type="entry name" value="fungal_TF_MHR"/>
    <property type="match status" value="1"/>
</dbReference>
<feature type="compositionally biased region" description="Low complexity" evidence="6">
    <location>
        <begin position="594"/>
        <end position="611"/>
    </location>
</feature>
<dbReference type="GO" id="GO:0006351">
    <property type="term" value="P:DNA-templated transcription"/>
    <property type="evidence" value="ECO:0007669"/>
    <property type="project" value="InterPro"/>
</dbReference>
<dbReference type="GO" id="GO:0000976">
    <property type="term" value="F:transcription cis-regulatory region binding"/>
    <property type="evidence" value="ECO:0007669"/>
    <property type="project" value="TreeGrafter"/>
</dbReference>
<keyword evidence="4" id="KW-0804">Transcription</keyword>